<keyword evidence="3" id="KW-1185">Reference proteome</keyword>
<name>A0AAN4ZA05_9BILA</name>
<evidence type="ECO:0000313" key="2">
    <source>
        <dbReference type="EMBL" id="GMR35186.1"/>
    </source>
</evidence>
<keyword evidence="1" id="KW-0472">Membrane</keyword>
<dbReference type="GO" id="GO:0005886">
    <property type="term" value="C:plasma membrane"/>
    <property type="evidence" value="ECO:0007669"/>
    <property type="project" value="InterPro"/>
</dbReference>
<gene>
    <name evidence="2" type="ORF">PMAYCL1PPCAC_05381</name>
</gene>
<dbReference type="PANTHER" id="PTHR13411">
    <property type="entry name" value="PLASMINOGEN RECEPTOR (KT)"/>
    <property type="match status" value="1"/>
</dbReference>
<evidence type="ECO:0000256" key="1">
    <source>
        <dbReference type="SAM" id="Phobius"/>
    </source>
</evidence>
<feature type="non-terminal residue" evidence="2">
    <location>
        <position position="1"/>
    </location>
</feature>
<dbReference type="InterPro" id="IPR019319">
    <property type="entry name" value="Plg-R(KT)"/>
</dbReference>
<dbReference type="PANTHER" id="PTHR13411:SF6">
    <property type="entry name" value="PLASMINOGEN RECEPTOR (KT)"/>
    <property type="match status" value="1"/>
</dbReference>
<proteinExistence type="predicted"/>
<comment type="caution">
    <text evidence="2">The sequence shown here is derived from an EMBL/GenBank/DDBJ whole genome shotgun (WGS) entry which is preliminary data.</text>
</comment>
<dbReference type="Pfam" id="PF10166">
    <property type="entry name" value="DUF2368"/>
    <property type="match status" value="1"/>
</dbReference>
<sequence>SLQAARLRKQFRWEALAAGSITVCLFVVGTITRRMEVTIPMAGVLMGIGARYDFSYGEQMEIIRDNTERLQTESPNLLSRPGGPITVAEIDRLRAEMFGSS</sequence>
<protein>
    <submittedName>
        <fullName evidence="2">Uncharacterized protein</fullName>
    </submittedName>
</protein>
<accession>A0AAN4ZA05</accession>
<keyword evidence="1" id="KW-0812">Transmembrane</keyword>
<keyword evidence="1" id="KW-1133">Transmembrane helix</keyword>
<feature type="transmembrane region" description="Helical" evidence="1">
    <location>
        <begin position="12"/>
        <end position="31"/>
    </location>
</feature>
<dbReference type="AlphaFoldDB" id="A0AAN4ZA05"/>
<reference evidence="3" key="1">
    <citation type="submission" date="2022-10" db="EMBL/GenBank/DDBJ databases">
        <title>Genome assembly of Pristionchus species.</title>
        <authorList>
            <person name="Yoshida K."/>
            <person name="Sommer R.J."/>
        </authorList>
    </citation>
    <scope>NUCLEOTIDE SEQUENCE [LARGE SCALE GENOMIC DNA]</scope>
    <source>
        <strain evidence="3">RS5460</strain>
    </source>
</reference>
<evidence type="ECO:0000313" key="3">
    <source>
        <dbReference type="Proteomes" id="UP001328107"/>
    </source>
</evidence>
<dbReference type="Proteomes" id="UP001328107">
    <property type="component" value="Unassembled WGS sequence"/>
</dbReference>
<organism evidence="2 3">
    <name type="scientific">Pristionchus mayeri</name>
    <dbReference type="NCBI Taxonomy" id="1317129"/>
    <lineage>
        <taxon>Eukaryota</taxon>
        <taxon>Metazoa</taxon>
        <taxon>Ecdysozoa</taxon>
        <taxon>Nematoda</taxon>
        <taxon>Chromadorea</taxon>
        <taxon>Rhabditida</taxon>
        <taxon>Rhabditina</taxon>
        <taxon>Diplogasteromorpha</taxon>
        <taxon>Diplogasteroidea</taxon>
        <taxon>Neodiplogasteridae</taxon>
        <taxon>Pristionchus</taxon>
    </lineage>
</organism>
<dbReference type="EMBL" id="BTRK01000002">
    <property type="protein sequence ID" value="GMR35186.1"/>
    <property type="molecule type" value="Genomic_DNA"/>
</dbReference>